<dbReference type="PRINTS" id="PR01874">
    <property type="entry name" value="DNAREPAIRADA"/>
</dbReference>
<organism evidence="8 9">
    <name type="scientific">Marinobacter nanhaiticus D15-8W</name>
    <dbReference type="NCBI Taxonomy" id="626887"/>
    <lineage>
        <taxon>Bacteria</taxon>
        <taxon>Pseudomonadati</taxon>
        <taxon>Pseudomonadota</taxon>
        <taxon>Gammaproteobacteria</taxon>
        <taxon>Pseudomonadales</taxon>
        <taxon>Marinobacteraceae</taxon>
        <taxon>Marinobacter</taxon>
    </lineage>
</organism>
<evidence type="ECO:0000256" key="4">
    <source>
        <dbReference type="ARBA" id="ARBA00022737"/>
    </source>
</evidence>
<dbReference type="GO" id="GO:0016787">
    <property type="term" value="F:hydrolase activity"/>
    <property type="evidence" value="ECO:0007669"/>
    <property type="project" value="UniProtKB-KW"/>
</dbReference>
<dbReference type="HOGENOM" id="CLU_023669_4_2_6"/>
<dbReference type="SMART" id="SM00382">
    <property type="entry name" value="AAA"/>
    <property type="match status" value="2"/>
</dbReference>
<evidence type="ECO:0000313" key="9">
    <source>
        <dbReference type="Proteomes" id="UP000013165"/>
    </source>
</evidence>
<dbReference type="eggNOG" id="COG0467">
    <property type="taxonomic scope" value="Bacteria"/>
</dbReference>
<evidence type="ECO:0000256" key="5">
    <source>
        <dbReference type="ARBA" id="ARBA00022777"/>
    </source>
</evidence>
<feature type="domain" description="KaiC" evidence="7">
    <location>
        <begin position="10"/>
        <end position="246"/>
    </location>
</feature>
<dbReference type="GO" id="GO:0005524">
    <property type="term" value="F:ATP binding"/>
    <property type="evidence" value="ECO:0007669"/>
    <property type="project" value="InterPro"/>
</dbReference>
<evidence type="ECO:0000256" key="3">
    <source>
        <dbReference type="ARBA" id="ARBA00022679"/>
    </source>
</evidence>
<dbReference type="InterPro" id="IPR027417">
    <property type="entry name" value="P-loop_NTPase"/>
</dbReference>
<evidence type="ECO:0000313" key="8">
    <source>
        <dbReference type="EMBL" id="ENO13230.2"/>
    </source>
</evidence>
<evidence type="ECO:0000256" key="1">
    <source>
        <dbReference type="ARBA" id="ARBA00012513"/>
    </source>
</evidence>
<dbReference type="GO" id="GO:0004674">
    <property type="term" value="F:protein serine/threonine kinase activity"/>
    <property type="evidence" value="ECO:0007669"/>
    <property type="project" value="UniProtKB-EC"/>
</dbReference>
<dbReference type="InterPro" id="IPR003593">
    <property type="entry name" value="AAA+_ATPase"/>
</dbReference>
<dbReference type="PANTHER" id="PTHR42926">
    <property type="match status" value="1"/>
</dbReference>
<dbReference type="PIRSF" id="PIRSF039117">
    <property type="entry name" value="KaiC"/>
    <property type="match status" value="1"/>
</dbReference>
<keyword evidence="6" id="KW-0378">Hydrolase</keyword>
<dbReference type="InterPro" id="IPR014774">
    <property type="entry name" value="KaiC-like_dom"/>
</dbReference>
<comment type="caution">
    <text evidence="8">The sequence shown here is derived from an EMBL/GenBank/DDBJ whole genome shotgun (WGS) entry which is preliminary data.</text>
</comment>
<reference evidence="8 9" key="1">
    <citation type="journal article" date="2013" name="Genome Announc.">
        <title>Genome Sequence of the Polycyclic Aromatic Hydrocarbon-Degrading Bacterium Strain Marinobacter nanhaiticus D15-8WT.</title>
        <authorList>
            <person name="Cui Z."/>
            <person name="Gao W."/>
            <person name="Li Q."/>
            <person name="Xu G."/>
            <person name="Zheng L."/>
        </authorList>
    </citation>
    <scope>NUCLEOTIDE SEQUENCE [LARGE SCALE GENOMIC DNA]</scope>
    <source>
        <strain evidence="8 9">D15-8W</strain>
    </source>
</reference>
<dbReference type="EMBL" id="APLQ01000014">
    <property type="protein sequence ID" value="ENO13230.2"/>
    <property type="molecule type" value="Genomic_DNA"/>
</dbReference>
<dbReference type="Pfam" id="PF06745">
    <property type="entry name" value="ATPase"/>
    <property type="match status" value="2"/>
</dbReference>
<gene>
    <name evidence="8" type="ORF">J057_17580</name>
</gene>
<dbReference type="Proteomes" id="UP000013165">
    <property type="component" value="Unassembled WGS sequence"/>
</dbReference>
<keyword evidence="3" id="KW-0808">Transferase</keyword>
<dbReference type="AlphaFoldDB" id="N6VSX7"/>
<accession>N6VSX7</accession>
<evidence type="ECO:0000256" key="6">
    <source>
        <dbReference type="ARBA" id="ARBA00022801"/>
    </source>
</evidence>
<keyword evidence="2" id="KW-0597">Phosphoprotein</keyword>
<dbReference type="PROSITE" id="PS51146">
    <property type="entry name" value="KAIC"/>
    <property type="match status" value="2"/>
</dbReference>
<name>N6VSX7_9GAMM</name>
<dbReference type="STRING" id="626887.J057_17580"/>
<dbReference type="OrthoDB" id="9787927at2"/>
<dbReference type="EC" id="2.7.11.1" evidence="1"/>
<evidence type="ECO:0000256" key="2">
    <source>
        <dbReference type="ARBA" id="ARBA00022553"/>
    </source>
</evidence>
<feature type="domain" description="KaiC" evidence="7">
    <location>
        <begin position="248"/>
        <end position="486"/>
    </location>
</feature>
<proteinExistence type="predicted"/>
<dbReference type="SUPFAM" id="SSF52540">
    <property type="entry name" value="P-loop containing nucleoside triphosphate hydrolases"/>
    <property type="match status" value="2"/>
</dbReference>
<dbReference type="Gene3D" id="3.40.50.300">
    <property type="entry name" value="P-loop containing nucleotide triphosphate hydrolases"/>
    <property type="match status" value="2"/>
</dbReference>
<sequence length="500" mass="55482">MTRRTPVVVERISTGIAGLDEITDGGLLSQRTYMVSGGPGSGKTTLCLHFLTQNPDEDTLYVTFDKNGQTIRWLSESLGLTSPRLHFEDMSPGDLSEEIRSAFDVVPSSELGLSPILESICDAVERHRPTRIVIEPLSTLLYLAPDSYQFRRQCQSLLNFLTDTGATVLFTSESGSATFSENAGGDLQFICDGIVELKNMREGRSIHMTKFRGSGYSDGAHFMRLTSRGMEVFPRLIPEDHSREFHRETVSSEIKEVDDLLGGGIERGTVTIVAGPTGVGKTTLGMQFLRSAARRGERSVVYTFEEHSQTMLSRCRQINMPVDEMIESGALQITSIEPMRYSPDELALSVRHEVEQRGVKTVMLDSSSGYQISVSKLSVAGEEIIERLHALCRYLVGMGVTVIIVNETPMIATDNVQPTDPSISYLGDTLILLRYLEVRGEVRKTIGVLKKRTGDYEKSLRELEITGEGIRVGKPLRHLRGILRGLPWYPFEHQDDVAGT</sequence>
<dbReference type="InterPro" id="IPR030665">
    <property type="entry name" value="KaiC"/>
</dbReference>
<keyword evidence="4" id="KW-0677">Repeat</keyword>
<dbReference type="PATRIC" id="fig|626887.3.peg.3513"/>
<keyword evidence="5" id="KW-0418">Kinase</keyword>
<evidence type="ECO:0000259" key="7">
    <source>
        <dbReference type="PROSITE" id="PS51146"/>
    </source>
</evidence>
<dbReference type="PANTHER" id="PTHR42926:SF1">
    <property type="entry name" value="CIRCADIAN CLOCK OSCILLATOR PROTEIN KAIC 1"/>
    <property type="match status" value="1"/>
</dbReference>
<keyword evidence="9" id="KW-1185">Reference proteome</keyword>
<dbReference type="InterPro" id="IPR051347">
    <property type="entry name" value="Circadian_clock_KaiC-rel"/>
</dbReference>
<dbReference type="InterPro" id="IPR010624">
    <property type="entry name" value="KaiC_dom"/>
</dbReference>
<protein>
    <recommendedName>
        <fullName evidence="1">non-specific serine/threonine protein kinase</fullName>
        <ecNumber evidence="1">2.7.11.1</ecNumber>
    </recommendedName>
</protein>